<gene>
    <name evidence="3" type="ORF">BKA15_005596</name>
</gene>
<reference evidence="3 4" key="1">
    <citation type="submission" date="2020-07" db="EMBL/GenBank/DDBJ databases">
        <title>Sequencing the genomes of 1000 actinobacteria strains.</title>
        <authorList>
            <person name="Klenk H.-P."/>
        </authorList>
    </citation>
    <scope>NUCLEOTIDE SEQUENCE [LARGE SCALE GENOMIC DNA]</scope>
    <source>
        <strain evidence="3 4">DSM 22083</strain>
    </source>
</reference>
<sequence length="189" mass="19240">MRSKTTVAAAIAGSALAVTGIVAGTGVAAAEPTPTPSAGPSASGTPSADPRKAPDDRTGPVRHTGPGGVFAAPELAEKLGLDEALVDEALRAAFQELRPDRDADPDDRPSREERQQQLTKLLAEKLGVEQAAVEKALTELREAARADGIAALKERLAEAVEAGTLTQAEADAVVKAAEAGVIPAGPGRR</sequence>
<dbReference type="AlphaFoldDB" id="A0A7Y9LDT9"/>
<evidence type="ECO:0000256" key="2">
    <source>
        <dbReference type="SAM" id="SignalP"/>
    </source>
</evidence>
<evidence type="ECO:0000313" key="4">
    <source>
        <dbReference type="Proteomes" id="UP000569914"/>
    </source>
</evidence>
<dbReference type="EMBL" id="JACCBU010000001">
    <property type="protein sequence ID" value="NYE74267.1"/>
    <property type="molecule type" value="Genomic_DNA"/>
</dbReference>
<feature type="region of interest" description="Disordered" evidence="1">
    <location>
        <begin position="96"/>
        <end position="116"/>
    </location>
</feature>
<proteinExistence type="predicted"/>
<dbReference type="Proteomes" id="UP000569914">
    <property type="component" value="Unassembled WGS sequence"/>
</dbReference>
<keyword evidence="2" id="KW-0732">Signal</keyword>
<protein>
    <recommendedName>
        <fullName evidence="5">Clp amino terminal domain-containing protein, pathogenicity island component</fullName>
    </recommendedName>
</protein>
<feature type="signal peptide" evidence="2">
    <location>
        <begin position="1"/>
        <end position="17"/>
    </location>
</feature>
<feature type="region of interest" description="Disordered" evidence="1">
    <location>
        <begin position="28"/>
        <end position="71"/>
    </location>
</feature>
<comment type="caution">
    <text evidence="3">The sequence shown here is derived from an EMBL/GenBank/DDBJ whole genome shotgun (WGS) entry which is preliminary data.</text>
</comment>
<evidence type="ECO:0008006" key="5">
    <source>
        <dbReference type="Google" id="ProtNLM"/>
    </source>
</evidence>
<evidence type="ECO:0000313" key="3">
    <source>
        <dbReference type="EMBL" id="NYE74267.1"/>
    </source>
</evidence>
<evidence type="ECO:0000256" key="1">
    <source>
        <dbReference type="SAM" id="MobiDB-lite"/>
    </source>
</evidence>
<organism evidence="3 4">
    <name type="scientific">Microlunatus parietis</name>
    <dbReference type="NCBI Taxonomy" id="682979"/>
    <lineage>
        <taxon>Bacteria</taxon>
        <taxon>Bacillati</taxon>
        <taxon>Actinomycetota</taxon>
        <taxon>Actinomycetes</taxon>
        <taxon>Propionibacteriales</taxon>
        <taxon>Propionibacteriaceae</taxon>
        <taxon>Microlunatus</taxon>
    </lineage>
</organism>
<name>A0A7Y9LDT9_9ACTN</name>
<dbReference type="RefSeq" id="WP_179756446.1">
    <property type="nucleotide sequence ID" value="NZ_JACCBU010000001.1"/>
</dbReference>
<keyword evidence="4" id="KW-1185">Reference proteome</keyword>
<feature type="compositionally biased region" description="Basic and acidic residues" evidence="1">
    <location>
        <begin position="97"/>
        <end position="115"/>
    </location>
</feature>
<feature type="chain" id="PRO_5038539991" description="Clp amino terminal domain-containing protein, pathogenicity island component" evidence="2">
    <location>
        <begin position="18"/>
        <end position="189"/>
    </location>
</feature>
<feature type="compositionally biased region" description="Low complexity" evidence="1">
    <location>
        <begin position="28"/>
        <end position="48"/>
    </location>
</feature>
<feature type="compositionally biased region" description="Basic and acidic residues" evidence="1">
    <location>
        <begin position="49"/>
        <end position="59"/>
    </location>
</feature>
<accession>A0A7Y9LDT9</accession>